<reference evidence="1" key="1">
    <citation type="journal article" date="2014" name="Front. Microbiol.">
        <title>High frequency of phylogenetically diverse reductive dehalogenase-homologous genes in deep subseafloor sedimentary metagenomes.</title>
        <authorList>
            <person name="Kawai M."/>
            <person name="Futagami T."/>
            <person name="Toyoda A."/>
            <person name="Takaki Y."/>
            <person name="Nishi S."/>
            <person name="Hori S."/>
            <person name="Arai W."/>
            <person name="Tsubouchi T."/>
            <person name="Morono Y."/>
            <person name="Uchiyama I."/>
            <person name="Ito T."/>
            <person name="Fujiyama A."/>
            <person name="Inagaki F."/>
            <person name="Takami H."/>
        </authorList>
    </citation>
    <scope>NUCLEOTIDE SEQUENCE</scope>
    <source>
        <strain evidence="1">Expedition CK06-06</strain>
    </source>
</reference>
<name>X0Z444_9ZZZZ</name>
<accession>X0Z444</accession>
<comment type="caution">
    <text evidence="1">The sequence shown here is derived from an EMBL/GenBank/DDBJ whole genome shotgun (WGS) entry which is preliminary data.</text>
</comment>
<dbReference type="AlphaFoldDB" id="X0Z444"/>
<dbReference type="EMBL" id="BARS01055170">
    <property type="protein sequence ID" value="GAG43331.1"/>
    <property type="molecule type" value="Genomic_DNA"/>
</dbReference>
<gene>
    <name evidence="1" type="ORF">S01H1_81522</name>
</gene>
<organism evidence="1">
    <name type="scientific">marine sediment metagenome</name>
    <dbReference type="NCBI Taxonomy" id="412755"/>
    <lineage>
        <taxon>unclassified sequences</taxon>
        <taxon>metagenomes</taxon>
        <taxon>ecological metagenomes</taxon>
    </lineage>
</organism>
<proteinExistence type="predicted"/>
<evidence type="ECO:0000313" key="1">
    <source>
        <dbReference type="EMBL" id="GAG43331.1"/>
    </source>
</evidence>
<sequence>MNPEYPTNNVPTKKQIQQELQELTQTIHDTITLIQTLIDQPNPNTVRQLDWNLGWHRGIYHTEIIEDPHYDPQALNLAAKVLRQILEPQQEEAPTA</sequence>
<protein>
    <submittedName>
        <fullName evidence="1">Uncharacterized protein</fullName>
    </submittedName>
</protein>